<keyword evidence="6" id="KW-0732">Signal</keyword>
<dbReference type="SMART" id="SM00369">
    <property type="entry name" value="LRR_TYP"/>
    <property type="match status" value="9"/>
</dbReference>
<keyword evidence="3" id="KW-1003">Cell membrane</keyword>
<comment type="subcellular location">
    <subcellularLocation>
        <location evidence="1">Cell membrane</location>
        <topology evidence="1">Single-pass type I membrane protein</topology>
    </subcellularLocation>
</comment>
<evidence type="ECO:0000256" key="5">
    <source>
        <dbReference type="ARBA" id="ARBA00022692"/>
    </source>
</evidence>
<evidence type="ECO:0000256" key="8">
    <source>
        <dbReference type="ARBA" id="ARBA00022989"/>
    </source>
</evidence>
<dbReference type="FunFam" id="3.80.10.10:FF:000041">
    <property type="entry name" value="LRR receptor-like serine/threonine-protein kinase ERECTA"/>
    <property type="match status" value="1"/>
</dbReference>
<organism evidence="14 15">
    <name type="scientific">Rhynchospora tenuis</name>
    <dbReference type="NCBI Taxonomy" id="198213"/>
    <lineage>
        <taxon>Eukaryota</taxon>
        <taxon>Viridiplantae</taxon>
        <taxon>Streptophyta</taxon>
        <taxon>Embryophyta</taxon>
        <taxon>Tracheophyta</taxon>
        <taxon>Spermatophyta</taxon>
        <taxon>Magnoliopsida</taxon>
        <taxon>Liliopsida</taxon>
        <taxon>Poales</taxon>
        <taxon>Cyperaceae</taxon>
        <taxon>Cyperoideae</taxon>
        <taxon>Rhynchosporeae</taxon>
        <taxon>Rhynchospora</taxon>
    </lineage>
</organism>
<dbReference type="Pfam" id="PF08263">
    <property type="entry name" value="LRRNT_2"/>
    <property type="match status" value="1"/>
</dbReference>
<keyword evidence="5 12" id="KW-0812">Transmembrane</keyword>
<dbReference type="FunFam" id="3.80.10.10:FF:000213">
    <property type="entry name" value="Tyrosine-sulfated glycopeptide receptor 1"/>
    <property type="match status" value="1"/>
</dbReference>
<dbReference type="PROSITE" id="PS51450">
    <property type="entry name" value="LRR"/>
    <property type="match status" value="2"/>
</dbReference>
<feature type="domain" description="Leucine-rich repeat-containing N-terminal plant-type" evidence="13">
    <location>
        <begin position="57"/>
        <end position="94"/>
    </location>
</feature>
<sequence>MAKVDMVISHDASYDAFRDIHTHMNYELRIPLFWVLLLTQATFGTCGDEQTNSNCLPSEKAALLTLKAGFVDPQNCLSSWEGQDCCRWRGVTCSNATGHVVKLDLGNTYGQIVIQDEVFFADMSYALHGEICSSMLFLPNLNYLDLSYNNFSRSKIPEFIGSLKELKHLNLAHNNFDGRLPNALRNMNSVEELYLGENNLMDMKPSDLKNLTNLKFLDLSENKLIGDITEFIESLSPYRFQSLDLGENNLYGNLSGWIGRMTSLTTLSLSGNNLSGPIPPSIRRLTQLVELDLGDNNFHGEITENHLLGMSNLKNLDLSFNSVRLIVDANWLPPFRLSYVDLSSCRLGPKFPEWLKWQTHIRFLDISNTSIADEVPVWFWHVFSKSRRLILSKNNLSGAIHNNLSGEFPRRLEYFNSLILLNLENNNFVGSVPPWIRKKLPSLRFLLLGSNRFNGAIPGQLFKLELLQLLDLSNNNLNGTVPSSLRSLQALTTLRDDTFASHNPFSIDIGINPLTDEVEIVTEVDTKGQLLDFKDNILYYKSLDLSQNNLVGNIPEEIGALVGLRNLNLSRNKLSGDIPRSVGNLESLESLDLSNNDLSGSIPLSLSDLTFLSHLNLSYNNLFGRIPSGRQLQALDDPSIYEGNNGLCGFPLPIECPESKTTSQYFISEKENSHDVNIGVVIGFAFGAWIVYGALLFKRSWRVAYFSFVDNMYDRFYVFAILNWARIMQK</sequence>
<keyword evidence="7" id="KW-0677">Repeat</keyword>
<feature type="transmembrane region" description="Helical" evidence="12">
    <location>
        <begin position="676"/>
        <end position="697"/>
    </location>
</feature>
<evidence type="ECO:0000313" key="15">
    <source>
        <dbReference type="Proteomes" id="UP001210211"/>
    </source>
</evidence>
<dbReference type="FunFam" id="3.80.10.10:FF:001347">
    <property type="entry name" value="LRR receptor-like serine/threonine-protein kinase GSO2"/>
    <property type="match status" value="1"/>
</dbReference>
<dbReference type="AlphaFoldDB" id="A0AAD6EX44"/>
<gene>
    <name evidence="14" type="ORF">LUZ61_008087</name>
</gene>
<dbReference type="Pfam" id="PF00560">
    <property type="entry name" value="LRR_1"/>
    <property type="match status" value="4"/>
</dbReference>
<evidence type="ECO:0000256" key="11">
    <source>
        <dbReference type="ARBA" id="ARBA00023180"/>
    </source>
</evidence>
<keyword evidence="15" id="KW-1185">Reference proteome</keyword>
<evidence type="ECO:0000256" key="4">
    <source>
        <dbReference type="ARBA" id="ARBA00022614"/>
    </source>
</evidence>
<dbReference type="SUPFAM" id="SSF52058">
    <property type="entry name" value="L domain-like"/>
    <property type="match status" value="1"/>
</dbReference>
<proteinExistence type="inferred from homology"/>
<dbReference type="InterPro" id="IPR046956">
    <property type="entry name" value="RLP23-like"/>
</dbReference>
<reference evidence="14 15" key="1">
    <citation type="journal article" date="2022" name="Cell">
        <title>Repeat-based holocentromeres influence genome architecture and karyotype evolution.</title>
        <authorList>
            <person name="Hofstatter P.G."/>
            <person name="Thangavel G."/>
            <person name="Lux T."/>
            <person name="Neumann P."/>
            <person name="Vondrak T."/>
            <person name="Novak P."/>
            <person name="Zhang M."/>
            <person name="Costa L."/>
            <person name="Castellani M."/>
            <person name="Scott A."/>
            <person name="Toegelov H."/>
            <person name="Fuchs J."/>
            <person name="Mata-Sucre Y."/>
            <person name="Dias Y."/>
            <person name="Vanzela A.L.L."/>
            <person name="Huettel B."/>
            <person name="Almeida C.C.S."/>
            <person name="Simkova H."/>
            <person name="Souza G."/>
            <person name="Pedrosa-Harand A."/>
            <person name="Macas J."/>
            <person name="Mayer K.F.X."/>
            <person name="Houben A."/>
            <person name="Marques A."/>
        </authorList>
    </citation>
    <scope>NUCLEOTIDE SEQUENCE [LARGE SCALE GENOMIC DNA]</scope>
    <source>
        <strain evidence="14">RhyTen1mFocal</strain>
    </source>
</reference>
<evidence type="ECO:0000256" key="3">
    <source>
        <dbReference type="ARBA" id="ARBA00022475"/>
    </source>
</evidence>
<dbReference type="Gene3D" id="3.80.10.10">
    <property type="entry name" value="Ribonuclease Inhibitor"/>
    <property type="match status" value="3"/>
</dbReference>
<keyword evidence="8 12" id="KW-1133">Transmembrane helix</keyword>
<keyword evidence="10" id="KW-0675">Receptor</keyword>
<accession>A0AAD6EX44</accession>
<dbReference type="InterPro" id="IPR001611">
    <property type="entry name" value="Leu-rich_rpt"/>
</dbReference>
<keyword evidence="4" id="KW-0433">Leucine-rich repeat</keyword>
<evidence type="ECO:0000256" key="2">
    <source>
        <dbReference type="ARBA" id="ARBA00009592"/>
    </source>
</evidence>
<name>A0AAD6EX44_9POAL</name>
<dbReference type="EMBL" id="JAMRDG010000001">
    <property type="protein sequence ID" value="KAJ3704382.1"/>
    <property type="molecule type" value="Genomic_DNA"/>
</dbReference>
<dbReference type="PANTHER" id="PTHR48063:SF90">
    <property type="entry name" value="OS11G0565920 PROTEIN"/>
    <property type="match status" value="1"/>
</dbReference>
<evidence type="ECO:0000256" key="6">
    <source>
        <dbReference type="ARBA" id="ARBA00022729"/>
    </source>
</evidence>
<keyword evidence="11" id="KW-0325">Glycoprotein</keyword>
<comment type="similarity">
    <text evidence="2">Belongs to the RLP family.</text>
</comment>
<dbReference type="SMART" id="SM00365">
    <property type="entry name" value="LRR_SD22"/>
    <property type="match status" value="4"/>
</dbReference>
<dbReference type="PRINTS" id="PR00019">
    <property type="entry name" value="LEURICHRPT"/>
</dbReference>
<comment type="caution">
    <text evidence="14">The sequence shown here is derived from an EMBL/GenBank/DDBJ whole genome shotgun (WGS) entry which is preliminary data.</text>
</comment>
<evidence type="ECO:0000313" key="14">
    <source>
        <dbReference type="EMBL" id="KAJ3704382.1"/>
    </source>
</evidence>
<evidence type="ECO:0000256" key="12">
    <source>
        <dbReference type="SAM" id="Phobius"/>
    </source>
</evidence>
<evidence type="ECO:0000256" key="7">
    <source>
        <dbReference type="ARBA" id="ARBA00022737"/>
    </source>
</evidence>
<protein>
    <recommendedName>
        <fullName evidence="13">Leucine-rich repeat-containing N-terminal plant-type domain-containing protein</fullName>
    </recommendedName>
</protein>
<keyword evidence="9 12" id="KW-0472">Membrane</keyword>
<evidence type="ECO:0000256" key="1">
    <source>
        <dbReference type="ARBA" id="ARBA00004251"/>
    </source>
</evidence>
<dbReference type="PANTHER" id="PTHR48063">
    <property type="entry name" value="LRR RECEPTOR-LIKE KINASE"/>
    <property type="match status" value="1"/>
</dbReference>
<dbReference type="Proteomes" id="UP001210211">
    <property type="component" value="Unassembled WGS sequence"/>
</dbReference>
<evidence type="ECO:0000256" key="10">
    <source>
        <dbReference type="ARBA" id="ARBA00023170"/>
    </source>
</evidence>
<dbReference type="InterPro" id="IPR003591">
    <property type="entry name" value="Leu-rich_rpt_typical-subtyp"/>
</dbReference>
<evidence type="ECO:0000259" key="13">
    <source>
        <dbReference type="Pfam" id="PF08263"/>
    </source>
</evidence>
<dbReference type="Pfam" id="PF13855">
    <property type="entry name" value="LRR_8"/>
    <property type="match status" value="3"/>
</dbReference>
<dbReference type="SUPFAM" id="SSF52047">
    <property type="entry name" value="RNI-like"/>
    <property type="match status" value="1"/>
</dbReference>
<evidence type="ECO:0000256" key="9">
    <source>
        <dbReference type="ARBA" id="ARBA00023136"/>
    </source>
</evidence>
<dbReference type="InterPro" id="IPR013210">
    <property type="entry name" value="LRR_N_plant-typ"/>
</dbReference>
<dbReference type="InterPro" id="IPR032675">
    <property type="entry name" value="LRR_dom_sf"/>
</dbReference>
<dbReference type="GO" id="GO:0005886">
    <property type="term" value="C:plasma membrane"/>
    <property type="evidence" value="ECO:0007669"/>
    <property type="project" value="UniProtKB-SubCell"/>
</dbReference>